<dbReference type="InterPro" id="IPR029039">
    <property type="entry name" value="Flavoprotein-like_sf"/>
</dbReference>
<dbReference type="SUPFAM" id="SSF52218">
    <property type="entry name" value="Flavoproteins"/>
    <property type="match status" value="1"/>
</dbReference>
<dbReference type="Proteomes" id="UP001299068">
    <property type="component" value="Unassembled WGS sequence"/>
</dbReference>
<comment type="caution">
    <text evidence="4">The sequence shown here is derived from an EMBL/GenBank/DDBJ whole genome shotgun (WGS) entry which is preliminary data.</text>
</comment>
<reference evidence="4 5" key="1">
    <citation type="journal article" date="2021" name="Cell Host Microbe">
        <title>in vivo commensal control of Clostridioides difficile virulence.</title>
        <authorList>
            <person name="Girinathan B.P."/>
            <person name="Dibenedetto N."/>
            <person name="Worley J.N."/>
            <person name="Peltier J."/>
            <person name="Arrieta-Ortiz M.L."/>
            <person name="Rupa Christinal Immanuel S."/>
            <person name="Lavin R."/>
            <person name="Delaney M.L."/>
            <person name="Cummins C."/>
            <person name="Hoffmann M."/>
            <person name="Luo Y."/>
            <person name="Gonzalez-Escalona N."/>
            <person name="Allard M."/>
            <person name="Onderdonk A.B."/>
            <person name="Gerber G.K."/>
            <person name="Sonenshein A.L."/>
            <person name="Baliga N."/>
            <person name="Dupuy B."/>
            <person name="Bry L."/>
        </authorList>
    </citation>
    <scope>NUCLEOTIDE SEQUENCE [LARGE SCALE GENOMIC DNA]</scope>
    <source>
        <strain evidence="4 5">DSM 599</strain>
    </source>
</reference>
<dbReference type="EMBL" id="JAIKTU010000002">
    <property type="protein sequence ID" value="MBY0754382.1"/>
    <property type="molecule type" value="Genomic_DNA"/>
</dbReference>
<dbReference type="PANTHER" id="PTHR43278">
    <property type="entry name" value="NAD(P)H-DEPENDENT FMN-CONTAINING OXIDOREDUCTASE YWQN-RELATED"/>
    <property type="match status" value="1"/>
</dbReference>
<keyword evidence="1" id="KW-0285">Flavoprotein</keyword>
<feature type="domain" description="NADPH-dependent FMN reductase-like" evidence="3">
    <location>
        <begin position="1"/>
        <end position="152"/>
    </location>
</feature>
<dbReference type="InterPro" id="IPR005025">
    <property type="entry name" value="FMN_Rdtase-like_dom"/>
</dbReference>
<organism evidence="4 5">
    <name type="scientific">Clostridium sardiniense</name>
    <name type="common">Clostridium absonum</name>
    <dbReference type="NCBI Taxonomy" id="29369"/>
    <lineage>
        <taxon>Bacteria</taxon>
        <taxon>Bacillati</taxon>
        <taxon>Bacillota</taxon>
        <taxon>Clostridia</taxon>
        <taxon>Eubacteriales</taxon>
        <taxon>Clostridiaceae</taxon>
        <taxon>Clostridium</taxon>
    </lineage>
</organism>
<sequence length="244" mass="28122">MRCVIIHGSPRRGNTWNVLNMALDELRDIPNIEFDIIELGKIKLDTCIGCFNCIIKGEDRCPHNSDMKILRDKIEDAEVIIMTSPVYSMQVSGLLKNFIDHMSFKFHRPGYYKKKGLVIATTAGAGHKSATKYMKEVLEFWGINKVNSIAVAYRSKELTEKNIDYIKNEARKFKRELIKGDIPKSGFKQIIMYNAWRAMSSNDKSMEADYNYYKINGKAYYRDANVNKIKIIIGNLVYKVIKRG</sequence>
<evidence type="ECO:0000313" key="5">
    <source>
        <dbReference type="Proteomes" id="UP001299068"/>
    </source>
</evidence>
<dbReference type="PANTHER" id="PTHR43278:SF2">
    <property type="entry name" value="IRON-SULFUR FLAVOPROTEIN"/>
    <property type="match status" value="1"/>
</dbReference>
<evidence type="ECO:0000259" key="3">
    <source>
        <dbReference type="Pfam" id="PF03358"/>
    </source>
</evidence>
<evidence type="ECO:0000256" key="1">
    <source>
        <dbReference type="ARBA" id="ARBA00022630"/>
    </source>
</evidence>
<evidence type="ECO:0000313" key="4">
    <source>
        <dbReference type="EMBL" id="MBY0754382.1"/>
    </source>
</evidence>
<keyword evidence="5" id="KW-1185">Reference proteome</keyword>
<name>A0ABS7KUX8_CLOSR</name>
<evidence type="ECO:0000256" key="2">
    <source>
        <dbReference type="ARBA" id="ARBA00022643"/>
    </source>
</evidence>
<dbReference type="RefSeq" id="WP_221858946.1">
    <property type="nucleotide sequence ID" value="NZ_JAIKTU010000002.1"/>
</dbReference>
<gene>
    <name evidence="4" type="ORF">K5V21_02825</name>
</gene>
<proteinExistence type="predicted"/>
<dbReference type="Pfam" id="PF03358">
    <property type="entry name" value="FMN_red"/>
    <property type="match status" value="1"/>
</dbReference>
<dbReference type="InterPro" id="IPR051796">
    <property type="entry name" value="ISF_SsuE-like"/>
</dbReference>
<accession>A0ABS7KUX8</accession>
<protein>
    <submittedName>
        <fullName evidence="4">NAD(P)H-dependent oxidoreductase</fullName>
    </submittedName>
</protein>
<dbReference type="Gene3D" id="3.40.50.360">
    <property type="match status" value="1"/>
</dbReference>
<keyword evidence="2" id="KW-0288">FMN</keyword>